<dbReference type="EMBL" id="JBHTOA010000041">
    <property type="protein sequence ID" value="MFD1399825.1"/>
    <property type="molecule type" value="Genomic_DNA"/>
</dbReference>
<evidence type="ECO:0000256" key="5">
    <source>
        <dbReference type="HAMAP-Rule" id="MF_00871"/>
    </source>
</evidence>
<gene>
    <name evidence="5" type="primary">rqcP</name>
    <name evidence="7" type="ORF">ACFQ41_10945</name>
</gene>
<comment type="similarity">
    <text evidence="5">Belongs to the RqcP family.</text>
</comment>
<organism evidence="7 8">
    <name type="scientific">Lacticaseibacillus suilingensis</name>
    <dbReference type="NCBI Taxonomy" id="2799577"/>
    <lineage>
        <taxon>Bacteria</taxon>
        <taxon>Bacillati</taxon>
        <taxon>Bacillota</taxon>
        <taxon>Bacilli</taxon>
        <taxon>Lactobacillales</taxon>
        <taxon>Lactobacillaceae</taxon>
        <taxon>Lacticaseibacillus</taxon>
    </lineage>
</organism>
<keyword evidence="2 5" id="KW-0699">rRNA-binding</keyword>
<keyword evidence="8" id="KW-1185">Reference proteome</keyword>
<evidence type="ECO:0000313" key="8">
    <source>
        <dbReference type="Proteomes" id="UP001597199"/>
    </source>
</evidence>
<keyword evidence="1 5" id="KW-0820">tRNA-binding</keyword>
<comment type="caution">
    <text evidence="7">The sequence shown here is derived from an EMBL/GenBank/DDBJ whole genome shotgun (WGS) entry which is preliminary data.</text>
</comment>
<dbReference type="SMART" id="SM00363">
    <property type="entry name" value="S4"/>
    <property type="match status" value="1"/>
</dbReference>
<comment type="function">
    <text evidence="5">Key component of the ribosome quality control system (RQC), a ribosome-associated complex that mediates the extraction of incompletely synthesized nascent chains from stalled ribosomes and their subsequent degradation. RqcH recruits Ala-charged tRNA, and with RqcP directs the elongation of stalled nascent chains on 50S ribosomal subunits, leading to non-templated C-terminal alanine extensions (Ala tail). The Ala tail promotes nascent chain degradation. RqcP is associated with the translocation-like movement of the peptidyl-tRNA from the A-site into the P-site.</text>
</comment>
<dbReference type="HAMAP" id="MF_00871">
    <property type="entry name" value="RqcP"/>
    <property type="match status" value="1"/>
</dbReference>
<dbReference type="CDD" id="cd00165">
    <property type="entry name" value="S4"/>
    <property type="match status" value="1"/>
</dbReference>
<keyword evidence="4 5" id="KW-0648">Protein biosynthesis</keyword>
<dbReference type="Proteomes" id="UP001597199">
    <property type="component" value="Unassembled WGS sequence"/>
</dbReference>
<feature type="domain" description="RNA-binding S4" evidence="6">
    <location>
        <begin position="1"/>
        <end position="64"/>
    </location>
</feature>
<keyword evidence="3 5" id="KW-0694">RNA-binding</keyword>
<evidence type="ECO:0000256" key="4">
    <source>
        <dbReference type="ARBA" id="ARBA00022917"/>
    </source>
</evidence>
<dbReference type="RefSeq" id="WP_125579506.1">
    <property type="nucleotide sequence ID" value="NZ_BOLV01000025.1"/>
</dbReference>
<comment type="subunit">
    <text evidence="5">Associates with stalled 50S ribosomal subunits. Binds to RqcH, 23S rRNA and the P-site tRNA. Does not require RqcH for association with 50S subunits.</text>
</comment>
<dbReference type="InterPro" id="IPR036986">
    <property type="entry name" value="S4_RNA-bd_sf"/>
</dbReference>
<dbReference type="Gene3D" id="3.10.290.10">
    <property type="entry name" value="RNA-binding S4 domain"/>
    <property type="match status" value="1"/>
</dbReference>
<protein>
    <recommendedName>
        <fullName evidence="5">RQC P-site tRNA stabilizing factor</fullName>
        <shortName evidence="5">RqcP</shortName>
    </recommendedName>
    <alternativeName>
        <fullName evidence="5">Ribosome-associated protein quality control protein P</fullName>
    </alternativeName>
</protein>
<evidence type="ECO:0000256" key="1">
    <source>
        <dbReference type="ARBA" id="ARBA00022555"/>
    </source>
</evidence>
<dbReference type="InterPro" id="IPR025490">
    <property type="entry name" value="RqcP"/>
</dbReference>
<reference evidence="8" key="1">
    <citation type="journal article" date="2019" name="Int. J. Syst. Evol. Microbiol.">
        <title>The Global Catalogue of Microorganisms (GCM) 10K type strain sequencing project: providing services to taxonomists for standard genome sequencing and annotation.</title>
        <authorList>
            <consortium name="The Broad Institute Genomics Platform"/>
            <consortium name="The Broad Institute Genome Sequencing Center for Infectious Disease"/>
            <person name="Wu L."/>
            <person name="Ma J."/>
        </authorList>
    </citation>
    <scope>NUCLEOTIDE SEQUENCE [LARGE SCALE GENOMIC DNA]</scope>
    <source>
        <strain evidence="8">CCM 9110</strain>
    </source>
</reference>
<dbReference type="PROSITE" id="PS50889">
    <property type="entry name" value="S4"/>
    <property type="match status" value="1"/>
</dbReference>
<dbReference type="InterPro" id="IPR002942">
    <property type="entry name" value="S4_RNA-bd"/>
</dbReference>
<evidence type="ECO:0000313" key="7">
    <source>
        <dbReference type="EMBL" id="MFD1399825.1"/>
    </source>
</evidence>
<dbReference type="PIRSF" id="PIRSF038881">
    <property type="entry name" value="RNAbp_HP1423"/>
    <property type="match status" value="1"/>
</dbReference>
<dbReference type="SUPFAM" id="SSF55174">
    <property type="entry name" value="Alpha-L RNA-binding motif"/>
    <property type="match status" value="1"/>
</dbReference>
<evidence type="ECO:0000259" key="6">
    <source>
        <dbReference type="SMART" id="SM00363"/>
    </source>
</evidence>
<accession>A0ABW4BJ76</accession>
<evidence type="ECO:0000256" key="3">
    <source>
        <dbReference type="ARBA" id="ARBA00022884"/>
    </source>
</evidence>
<evidence type="ECO:0000256" key="2">
    <source>
        <dbReference type="ARBA" id="ARBA00022730"/>
    </source>
</evidence>
<sequence length="87" mass="9669">MRLDKYLKVSRIIKRRTVAKEIADKGRISINGKVAKSSSDVALGDELTIVFGNKTLTVKVQGLNEITKKEAAGDMYTVVSETYKESY</sequence>
<dbReference type="Pfam" id="PF01479">
    <property type="entry name" value="S4"/>
    <property type="match status" value="1"/>
</dbReference>
<proteinExistence type="inferred from homology"/>
<name>A0ABW4BJ76_9LACO</name>